<dbReference type="AlphaFoldDB" id="B3S508"/>
<dbReference type="EMBL" id="DS985250">
    <property type="protein sequence ID" value="EDV22183.1"/>
    <property type="molecule type" value="Genomic_DNA"/>
</dbReference>
<dbReference type="Proteomes" id="UP000009022">
    <property type="component" value="Unassembled WGS sequence"/>
</dbReference>
<evidence type="ECO:0000313" key="1">
    <source>
        <dbReference type="EMBL" id="EDV22183.1"/>
    </source>
</evidence>
<dbReference type="CTD" id="6756670"/>
<proteinExistence type="predicted"/>
<evidence type="ECO:0000313" key="2">
    <source>
        <dbReference type="Proteomes" id="UP000009022"/>
    </source>
</evidence>
<dbReference type="PANTHER" id="PTHR35455:SF1">
    <property type="entry name" value="AGAP005842-PA"/>
    <property type="match status" value="1"/>
</dbReference>
<gene>
    <name evidence="1" type="ORF">TRIADDRAFT_8601</name>
</gene>
<dbReference type="eggNOG" id="ENOG502S63Y">
    <property type="taxonomic scope" value="Eukaryota"/>
</dbReference>
<keyword evidence="2" id="KW-1185">Reference proteome</keyword>
<dbReference type="OrthoDB" id="1915375at2759"/>
<reference evidence="1 2" key="1">
    <citation type="journal article" date="2008" name="Nature">
        <title>The Trichoplax genome and the nature of placozoans.</title>
        <authorList>
            <person name="Srivastava M."/>
            <person name="Begovic E."/>
            <person name="Chapman J."/>
            <person name="Putnam N.H."/>
            <person name="Hellsten U."/>
            <person name="Kawashima T."/>
            <person name="Kuo A."/>
            <person name="Mitros T."/>
            <person name="Salamov A."/>
            <person name="Carpenter M.L."/>
            <person name="Signorovitch A.Y."/>
            <person name="Moreno M.A."/>
            <person name="Kamm K."/>
            <person name="Grimwood J."/>
            <person name="Schmutz J."/>
            <person name="Shapiro H."/>
            <person name="Grigoriev I.V."/>
            <person name="Buss L.W."/>
            <person name="Schierwater B."/>
            <person name="Dellaporta S.L."/>
            <person name="Rokhsar D.S."/>
        </authorList>
    </citation>
    <scope>NUCLEOTIDE SEQUENCE [LARGE SCALE GENOMIC DNA]</scope>
    <source>
        <strain evidence="1 2">Grell-BS-1999</strain>
    </source>
</reference>
<protein>
    <submittedName>
        <fullName evidence="1">Uncharacterized protein</fullName>
    </submittedName>
</protein>
<dbReference type="InterPro" id="IPR031985">
    <property type="entry name" value="DUF4787"/>
</dbReference>
<dbReference type="Pfam" id="PF16029">
    <property type="entry name" value="DUF4787"/>
    <property type="match status" value="1"/>
</dbReference>
<dbReference type="HOGENOM" id="CLU_165696_1_0_1"/>
<organism evidence="1 2">
    <name type="scientific">Trichoplax adhaerens</name>
    <name type="common">Trichoplax reptans</name>
    <dbReference type="NCBI Taxonomy" id="10228"/>
    <lineage>
        <taxon>Eukaryota</taxon>
        <taxon>Metazoa</taxon>
        <taxon>Placozoa</taxon>
        <taxon>Uniplacotomia</taxon>
        <taxon>Trichoplacea</taxon>
        <taxon>Trichoplacidae</taxon>
        <taxon>Trichoplax</taxon>
    </lineage>
</organism>
<name>B3S508_TRIAD</name>
<dbReference type="OMA" id="GICADAD"/>
<dbReference type="KEGG" id="tad:TRIADDRAFT_8601"/>
<feature type="non-terminal residue" evidence="1">
    <location>
        <position position="84"/>
    </location>
</feature>
<accession>B3S508</accession>
<dbReference type="GeneID" id="6756670"/>
<dbReference type="RefSeq" id="XP_002115338.1">
    <property type="nucleotide sequence ID" value="XM_002115302.2"/>
</dbReference>
<dbReference type="PhylomeDB" id="B3S508"/>
<dbReference type="PANTHER" id="PTHR35455">
    <property type="entry name" value="UNNAMED PRODUCT"/>
    <property type="match status" value="1"/>
</dbReference>
<feature type="non-terminal residue" evidence="1">
    <location>
        <position position="1"/>
    </location>
</feature>
<dbReference type="InParanoid" id="B3S508"/>
<sequence>IQFQYPYYYYKKRSYHERRFYEKQELCAHLPNCTALGGILQDRCIRQCISPSCYGSLYAWDELEEGEIDIRLSSFKGCFVQEAN</sequence>